<dbReference type="GO" id="GO:0030313">
    <property type="term" value="C:cell envelope"/>
    <property type="evidence" value="ECO:0007669"/>
    <property type="project" value="UniProtKB-SubCell"/>
</dbReference>
<comment type="caution">
    <text evidence="7">The sequence shown here is derived from an EMBL/GenBank/DDBJ whole genome shotgun (WGS) entry which is preliminary data.</text>
</comment>
<evidence type="ECO:0000256" key="3">
    <source>
        <dbReference type="ARBA" id="ARBA00023157"/>
    </source>
</evidence>
<evidence type="ECO:0000313" key="7">
    <source>
        <dbReference type="EMBL" id="THD66641.1"/>
    </source>
</evidence>
<organism evidence="7 8">
    <name type="scientific">Robertkochia marina</name>
    <dbReference type="NCBI Taxonomy" id="1227945"/>
    <lineage>
        <taxon>Bacteria</taxon>
        <taxon>Pseudomonadati</taxon>
        <taxon>Bacteroidota</taxon>
        <taxon>Flavobacteriia</taxon>
        <taxon>Flavobacteriales</taxon>
        <taxon>Flavobacteriaceae</taxon>
        <taxon>Robertkochia</taxon>
    </lineage>
</organism>
<dbReference type="InterPro" id="IPR036249">
    <property type="entry name" value="Thioredoxin-like_sf"/>
</dbReference>
<gene>
    <name evidence="7" type="ORF">E7Z59_12705</name>
</gene>
<keyword evidence="8" id="KW-1185">Reference proteome</keyword>
<comment type="subcellular location">
    <subcellularLocation>
        <location evidence="1">Cell envelope</location>
    </subcellularLocation>
</comment>
<sequence length="191" mass="22306">MTQKIALIIFICTGFSAFAQRGVDQEMNFDKERARMQLAAEGRTMIDGNLISWEGAEVSTHEFRESYLVIDFWATWCGPCLKDAPNYKKLAEKYTDKNIRFISVSLDHDIETWREFLTKRKWTKDQYWYGKTDEDPFLSLAYSESSYKGMSMVLITIPKYVLISPTGEILMNSDLRPGDPEFEQEIMKYLQ</sequence>
<dbReference type="SUPFAM" id="SSF52833">
    <property type="entry name" value="Thioredoxin-like"/>
    <property type="match status" value="1"/>
</dbReference>
<dbReference type="InterPro" id="IPR050553">
    <property type="entry name" value="Thioredoxin_ResA/DsbE_sf"/>
</dbReference>
<dbReference type="InterPro" id="IPR013740">
    <property type="entry name" value="Redoxin"/>
</dbReference>
<proteinExistence type="predicted"/>
<dbReference type="EMBL" id="SSMC01000003">
    <property type="protein sequence ID" value="THD66641.1"/>
    <property type="molecule type" value="Genomic_DNA"/>
</dbReference>
<evidence type="ECO:0000256" key="1">
    <source>
        <dbReference type="ARBA" id="ARBA00004196"/>
    </source>
</evidence>
<dbReference type="Pfam" id="PF08534">
    <property type="entry name" value="Redoxin"/>
    <property type="match status" value="1"/>
</dbReference>
<dbReference type="PANTHER" id="PTHR42852:SF6">
    <property type="entry name" value="THIOL:DISULFIDE INTERCHANGE PROTEIN DSBE"/>
    <property type="match status" value="1"/>
</dbReference>
<dbReference type="GO" id="GO:0016491">
    <property type="term" value="F:oxidoreductase activity"/>
    <property type="evidence" value="ECO:0007669"/>
    <property type="project" value="InterPro"/>
</dbReference>
<dbReference type="Proteomes" id="UP000305939">
    <property type="component" value="Unassembled WGS sequence"/>
</dbReference>
<dbReference type="InterPro" id="IPR013766">
    <property type="entry name" value="Thioredoxin_domain"/>
</dbReference>
<dbReference type="AlphaFoldDB" id="A0A4S3LZP1"/>
<reference evidence="7 8" key="1">
    <citation type="submission" date="2019-04" db="EMBL/GenBank/DDBJ databases">
        <title>Draft genome sequence of Robertkochia marina CC-AMO-30D.</title>
        <authorList>
            <person name="Hameed A."/>
            <person name="Lin S.-Y."/>
            <person name="Shahina M."/>
            <person name="Lai W.-A."/>
            <person name="Young C.-C."/>
        </authorList>
    </citation>
    <scope>NUCLEOTIDE SEQUENCE [LARGE SCALE GENOMIC DNA]</scope>
    <source>
        <strain evidence="7 8">CC-AMO-30D</strain>
    </source>
</reference>
<keyword evidence="3" id="KW-1015">Disulfide bond</keyword>
<feature type="signal peptide" evidence="5">
    <location>
        <begin position="1"/>
        <end position="19"/>
    </location>
</feature>
<keyword evidence="2" id="KW-0201">Cytochrome c-type biogenesis</keyword>
<dbReference type="PROSITE" id="PS51352">
    <property type="entry name" value="THIOREDOXIN_2"/>
    <property type="match status" value="1"/>
</dbReference>
<dbReference type="CDD" id="cd02966">
    <property type="entry name" value="TlpA_like_family"/>
    <property type="match status" value="1"/>
</dbReference>
<feature type="domain" description="Thioredoxin" evidence="6">
    <location>
        <begin position="39"/>
        <end position="191"/>
    </location>
</feature>
<dbReference type="OrthoDB" id="743079at2"/>
<accession>A0A4S3LZP1</accession>
<dbReference type="RefSeq" id="WP_136336712.1">
    <property type="nucleotide sequence ID" value="NZ_QXMP01000003.1"/>
</dbReference>
<keyword evidence="4" id="KW-0676">Redox-active center</keyword>
<dbReference type="PROSITE" id="PS00194">
    <property type="entry name" value="THIOREDOXIN_1"/>
    <property type="match status" value="1"/>
</dbReference>
<evidence type="ECO:0000256" key="4">
    <source>
        <dbReference type="ARBA" id="ARBA00023284"/>
    </source>
</evidence>
<feature type="chain" id="PRO_5020993141" evidence="5">
    <location>
        <begin position="20"/>
        <end position="191"/>
    </location>
</feature>
<dbReference type="GO" id="GO:0017004">
    <property type="term" value="P:cytochrome complex assembly"/>
    <property type="evidence" value="ECO:0007669"/>
    <property type="project" value="UniProtKB-KW"/>
</dbReference>
<evidence type="ECO:0000256" key="5">
    <source>
        <dbReference type="SAM" id="SignalP"/>
    </source>
</evidence>
<dbReference type="Gene3D" id="3.40.30.10">
    <property type="entry name" value="Glutaredoxin"/>
    <property type="match status" value="1"/>
</dbReference>
<evidence type="ECO:0000256" key="2">
    <source>
        <dbReference type="ARBA" id="ARBA00022748"/>
    </source>
</evidence>
<name>A0A4S3LZP1_9FLAO</name>
<protein>
    <submittedName>
        <fullName evidence="7">TlpA family protein disulfide reductase</fullName>
    </submittedName>
</protein>
<evidence type="ECO:0000313" key="8">
    <source>
        <dbReference type="Proteomes" id="UP000305939"/>
    </source>
</evidence>
<dbReference type="PANTHER" id="PTHR42852">
    <property type="entry name" value="THIOL:DISULFIDE INTERCHANGE PROTEIN DSBE"/>
    <property type="match status" value="1"/>
</dbReference>
<evidence type="ECO:0000259" key="6">
    <source>
        <dbReference type="PROSITE" id="PS51352"/>
    </source>
</evidence>
<dbReference type="InterPro" id="IPR017937">
    <property type="entry name" value="Thioredoxin_CS"/>
</dbReference>
<keyword evidence="5" id="KW-0732">Signal</keyword>